<dbReference type="EMBL" id="JAEUBE010000183">
    <property type="protein sequence ID" value="KAH3667308.1"/>
    <property type="molecule type" value="Genomic_DNA"/>
</dbReference>
<reference evidence="3" key="2">
    <citation type="submission" date="2021-01" db="EMBL/GenBank/DDBJ databases">
        <authorList>
            <person name="Schikora-Tamarit M.A."/>
        </authorList>
    </citation>
    <scope>NUCLEOTIDE SEQUENCE</scope>
    <source>
        <strain evidence="3">CBS6075</strain>
    </source>
</reference>
<feature type="region of interest" description="Disordered" evidence="2">
    <location>
        <begin position="1"/>
        <end position="35"/>
    </location>
</feature>
<dbReference type="AlphaFoldDB" id="A0A9P8T5S3"/>
<feature type="compositionally biased region" description="Polar residues" evidence="2">
    <location>
        <begin position="18"/>
        <end position="30"/>
    </location>
</feature>
<feature type="region of interest" description="Disordered" evidence="2">
    <location>
        <begin position="106"/>
        <end position="125"/>
    </location>
</feature>
<evidence type="ECO:0000256" key="2">
    <source>
        <dbReference type="SAM" id="MobiDB-lite"/>
    </source>
</evidence>
<gene>
    <name evidence="3" type="ORF">OGAPHI_002957</name>
</gene>
<proteinExistence type="predicted"/>
<name>A0A9P8T5S3_9ASCO</name>
<protein>
    <submittedName>
        <fullName evidence="3">Uncharacterized protein</fullName>
    </submittedName>
</protein>
<dbReference type="OrthoDB" id="3993625at2759"/>
<reference evidence="3" key="1">
    <citation type="journal article" date="2021" name="Open Biol.">
        <title>Shared evolutionary footprints suggest mitochondrial oxidative damage underlies multiple complex I losses in fungi.</title>
        <authorList>
            <person name="Schikora-Tamarit M.A."/>
            <person name="Marcet-Houben M."/>
            <person name="Nosek J."/>
            <person name="Gabaldon T."/>
        </authorList>
    </citation>
    <scope>NUCLEOTIDE SEQUENCE</scope>
    <source>
        <strain evidence="3">CBS6075</strain>
    </source>
</reference>
<evidence type="ECO:0000313" key="4">
    <source>
        <dbReference type="Proteomes" id="UP000769157"/>
    </source>
</evidence>
<feature type="region of interest" description="Disordered" evidence="2">
    <location>
        <begin position="219"/>
        <end position="249"/>
    </location>
</feature>
<evidence type="ECO:0000313" key="3">
    <source>
        <dbReference type="EMBL" id="KAH3667308.1"/>
    </source>
</evidence>
<evidence type="ECO:0000256" key="1">
    <source>
        <dbReference type="SAM" id="Coils"/>
    </source>
</evidence>
<keyword evidence="1" id="KW-0175">Coiled coil</keyword>
<accession>A0A9P8T5S3</accession>
<feature type="compositionally biased region" description="Basic and acidic residues" evidence="2">
    <location>
        <begin position="108"/>
        <end position="124"/>
    </location>
</feature>
<dbReference type="Proteomes" id="UP000769157">
    <property type="component" value="Unassembled WGS sequence"/>
</dbReference>
<organism evidence="3 4">
    <name type="scientific">Ogataea philodendri</name>
    <dbReference type="NCBI Taxonomy" id="1378263"/>
    <lineage>
        <taxon>Eukaryota</taxon>
        <taxon>Fungi</taxon>
        <taxon>Dikarya</taxon>
        <taxon>Ascomycota</taxon>
        <taxon>Saccharomycotina</taxon>
        <taxon>Pichiomycetes</taxon>
        <taxon>Pichiales</taxon>
        <taxon>Pichiaceae</taxon>
        <taxon>Ogataea</taxon>
    </lineage>
</organism>
<feature type="coiled-coil region" evidence="1">
    <location>
        <begin position="147"/>
        <end position="195"/>
    </location>
</feature>
<comment type="caution">
    <text evidence="3">The sequence shown here is derived from an EMBL/GenBank/DDBJ whole genome shotgun (WGS) entry which is preliminary data.</text>
</comment>
<keyword evidence="4" id="KW-1185">Reference proteome</keyword>
<dbReference type="RefSeq" id="XP_046062120.1">
    <property type="nucleotide sequence ID" value="XM_046203883.1"/>
</dbReference>
<sequence>MTLGVSQTAEAKDEQTLKKSPSITNISKFTQPKPLPISFNMKISEELAEIKTALGDLKFRSKNNNQSLVKLNENLARFNETTGGEEREELKSMVEDLKQTIQGLALESKQKEPEQQIEKQRDAPDTQALQLEVEALRTEKTDLLVQNRAAAEKLLQTEKETQQLQTKCSVYATHLKTLESQLGQLELRKQHLISSLEQNRNSKRAPSGTKLLELLTASSDEGDLTSRSGTAAGVRSDNKENQRTFSAYY</sequence>
<dbReference type="GeneID" id="70234924"/>